<protein>
    <submittedName>
        <fullName evidence="1">Glutamyl-tRNA amidotransferase</fullName>
    </submittedName>
</protein>
<dbReference type="SUPFAM" id="SSF89095">
    <property type="entry name" value="GatB/YqeY motif"/>
    <property type="match status" value="1"/>
</dbReference>
<sequence length="150" mass="16393">MTLHETLPEALKTAMKAKDLIKLATIRSIMTACTNELVATSRTPQDHLTDEQTLGVIKRLAKQRKESIVQYESAGRNDLAEPEKLELAILESYLPSLMTKEQILPIAEAKKAELGITDKAKMGMLVGAVMKELSGKADGGDVKVVVESLF</sequence>
<dbReference type="PANTHER" id="PTHR28055:SF1">
    <property type="entry name" value="ALTERED INHERITANCE OF MITOCHONDRIA PROTEIN 41, MITOCHONDRIAL"/>
    <property type="match status" value="1"/>
</dbReference>
<dbReference type="Gene3D" id="1.10.10.410">
    <property type="match status" value="1"/>
</dbReference>
<keyword evidence="1" id="KW-0808">Transferase</keyword>
<evidence type="ECO:0000313" key="1">
    <source>
        <dbReference type="EMBL" id="PIW97357.1"/>
    </source>
</evidence>
<dbReference type="PANTHER" id="PTHR28055">
    <property type="entry name" value="ALTERED INHERITANCE OF MITOCHONDRIA PROTEIN 41, MITOCHONDRIAL"/>
    <property type="match status" value="1"/>
</dbReference>
<reference evidence="2" key="1">
    <citation type="submission" date="2017-09" db="EMBL/GenBank/DDBJ databases">
        <title>Depth-based differentiation of microbial function through sediment-hosted aquifers and enrichment of novel symbionts in the deep terrestrial subsurface.</title>
        <authorList>
            <person name="Probst A.J."/>
            <person name="Ladd B."/>
            <person name="Jarett J.K."/>
            <person name="Geller-Mcgrath D.E."/>
            <person name="Sieber C.M.K."/>
            <person name="Emerson J.B."/>
            <person name="Anantharaman K."/>
            <person name="Thomas B.C."/>
            <person name="Malmstrom R."/>
            <person name="Stieglmeier M."/>
            <person name="Klingl A."/>
            <person name="Woyke T."/>
            <person name="Ryan C.M."/>
            <person name="Banfield J.F."/>
        </authorList>
    </citation>
    <scope>NUCLEOTIDE SEQUENCE [LARGE SCALE GENOMIC DNA]</scope>
</reference>
<dbReference type="InterPro" id="IPR003789">
    <property type="entry name" value="Asn/Gln_tRNA_amidoTrase-B-like"/>
</dbReference>
<dbReference type="InterPro" id="IPR023168">
    <property type="entry name" value="GatB_Yqey_C_2"/>
</dbReference>
<dbReference type="Gene3D" id="1.10.1510.10">
    <property type="entry name" value="Uncharacterised protein YqeY/AIM41 PF09424, N-terminal domain"/>
    <property type="match status" value="1"/>
</dbReference>
<accession>A0A2M7IPX8</accession>
<dbReference type="GO" id="GO:0016884">
    <property type="term" value="F:carbon-nitrogen ligase activity, with glutamine as amido-N-donor"/>
    <property type="evidence" value="ECO:0007669"/>
    <property type="project" value="InterPro"/>
</dbReference>
<name>A0A2M7IPX8_9BACT</name>
<dbReference type="InterPro" id="IPR019004">
    <property type="entry name" value="YqeY/Aim41"/>
</dbReference>
<dbReference type="GO" id="GO:0016740">
    <property type="term" value="F:transferase activity"/>
    <property type="evidence" value="ECO:0007669"/>
    <property type="project" value="UniProtKB-KW"/>
</dbReference>
<dbReference type="InterPro" id="IPR042184">
    <property type="entry name" value="YqeY/Aim41_N"/>
</dbReference>
<organism evidence="1 2">
    <name type="scientific">Candidatus Kaiserbacteria bacterium CG_4_8_14_3_um_filter_38_9</name>
    <dbReference type="NCBI Taxonomy" id="1974599"/>
    <lineage>
        <taxon>Bacteria</taxon>
        <taxon>Candidatus Kaiseribacteriota</taxon>
    </lineage>
</organism>
<dbReference type="AlphaFoldDB" id="A0A2M7IPX8"/>
<proteinExistence type="predicted"/>
<dbReference type="Pfam" id="PF09424">
    <property type="entry name" value="YqeY"/>
    <property type="match status" value="1"/>
</dbReference>
<evidence type="ECO:0000313" key="2">
    <source>
        <dbReference type="Proteomes" id="UP000230837"/>
    </source>
</evidence>
<gene>
    <name evidence="1" type="ORF">COZ82_00020</name>
</gene>
<dbReference type="EMBL" id="PFHR01000001">
    <property type="protein sequence ID" value="PIW97357.1"/>
    <property type="molecule type" value="Genomic_DNA"/>
</dbReference>
<comment type="caution">
    <text evidence="1">The sequence shown here is derived from an EMBL/GenBank/DDBJ whole genome shotgun (WGS) entry which is preliminary data.</text>
</comment>
<dbReference type="Proteomes" id="UP000230837">
    <property type="component" value="Unassembled WGS sequence"/>
</dbReference>